<evidence type="ECO:0000313" key="2">
    <source>
        <dbReference type="EMBL" id="CAI9938419.1"/>
    </source>
</evidence>
<dbReference type="InterPro" id="IPR001005">
    <property type="entry name" value="SANT/Myb"/>
</dbReference>
<gene>
    <name evidence="3" type="ORF">HINF_LOCUS11559</name>
    <name evidence="2" type="ORF">HINF_LOCUS26064</name>
</gene>
<protein>
    <submittedName>
        <fullName evidence="2">SANT/Myb domain</fullName>
    </submittedName>
    <submittedName>
        <fullName evidence="3">SANT/Myb_domain</fullName>
    </submittedName>
</protein>
<dbReference type="SUPFAM" id="SSF46689">
    <property type="entry name" value="Homeodomain-like"/>
    <property type="match status" value="1"/>
</dbReference>
<comment type="caution">
    <text evidence="2">The sequence shown here is derived from an EMBL/GenBank/DDBJ whole genome shotgun (WGS) entry which is preliminary data.</text>
</comment>
<reference evidence="2" key="1">
    <citation type="submission" date="2023-06" db="EMBL/GenBank/DDBJ databases">
        <authorList>
            <person name="Kurt Z."/>
        </authorList>
    </citation>
    <scope>NUCLEOTIDE SEQUENCE</scope>
</reference>
<dbReference type="Proteomes" id="UP001642409">
    <property type="component" value="Unassembled WGS sequence"/>
</dbReference>
<dbReference type="Pfam" id="PF00249">
    <property type="entry name" value="Myb_DNA-binding"/>
    <property type="match status" value="1"/>
</dbReference>
<feature type="domain" description="Myb-like" evidence="1">
    <location>
        <begin position="45"/>
        <end position="82"/>
    </location>
</feature>
<dbReference type="EMBL" id="CAXDID020000025">
    <property type="protein sequence ID" value="CAL5990727.1"/>
    <property type="molecule type" value="Genomic_DNA"/>
</dbReference>
<name>A0AA86PP56_9EUKA</name>
<reference evidence="3 4" key="2">
    <citation type="submission" date="2024-07" db="EMBL/GenBank/DDBJ databases">
        <authorList>
            <person name="Akdeniz Z."/>
        </authorList>
    </citation>
    <scope>NUCLEOTIDE SEQUENCE [LARGE SCALE GENOMIC DNA]</scope>
</reference>
<dbReference type="EMBL" id="CATOUU010000654">
    <property type="protein sequence ID" value="CAI9938419.1"/>
    <property type="molecule type" value="Genomic_DNA"/>
</dbReference>
<evidence type="ECO:0000313" key="4">
    <source>
        <dbReference type="Proteomes" id="UP001642409"/>
    </source>
</evidence>
<dbReference type="InterPro" id="IPR009057">
    <property type="entry name" value="Homeodomain-like_sf"/>
</dbReference>
<sequence length="108" mass="13100">MFNEQLIHVHLLLEINEVQNLIKQHKIMCRKKQQPRIKEDNRCLRWTKEEDQLLVDQIGIMGIQNYKQINIPSKSTQQVYFRIRYLSNVVLQNKELYLNKTDLDCFKL</sequence>
<proteinExistence type="predicted"/>
<organism evidence="2">
    <name type="scientific">Hexamita inflata</name>
    <dbReference type="NCBI Taxonomy" id="28002"/>
    <lineage>
        <taxon>Eukaryota</taxon>
        <taxon>Metamonada</taxon>
        <taxon>Diplomonadida</taxon>
        <taxon>Hexamitidae</taxon>
        <taxon>Hexamitinae</taxon>
        <taxon>Hexamita</taxon>
    </lineage>
</organism>
<evidence type="ECO:0000313" key="3">
    <source>
        <dbReference type="EMBL" id="CAL5990727.1"/>
    </source>
</evidence>
<accession>A0AA86PP56</accession>
<keyword evidence="4" id="KW-1185">Reference proteome</keyword>
<dbReference type="AlphaFoldDB" id="A0AA86PP56"/>
<evidence type="ECO:0000259" key="1">
    <source>
        <dbReference type="Pfam" id="PF00249"/>
    </source>
</evidence>
<dbReference type="CDD" id="cd00167">
    <property type="entry name" value="SANT"/>
    <property type="match status" value="1"/>
</dbReference>